<proteinExistence type="predicted"/>
<keyword evidence="3" id="KW-0347">Helicase</keyword>
<dbReference type="InterPro" id="IPR011335">
    <property type="entry name" value="Restrct_endonuc-II-like"/>
</dbReference>
<dbReference type="Gene3D" id="3.40.960.10">
    <property type="entry name" value="VSR Endonuclease"/>
    <property type="match status" value="1"/>
</dbReference>
<evidence type="ECO:0000259" key="6">
    <source>
        <dbReference type="Pfam" id="PF18741"/>
    </source>
</evidence>
<dbReference type="InterPro" id="IPR025103">
    <property type="entry name" value="DUF4011"/>
</dbReference>
<protein>
    <submittedName>
        <fullName evidence="7">DUF4011 domain-containing protein</fullName>
    </submittedName>
</protein>
<gene>
    <name evidence="7" type="ORF">ACFY35_41450</name>
</gene>
<sequence length="1566" mass="169036">MTPENPTEPAHAALRAWRDGLVNLDAGNRLINYRRSETGTVEIAGPPPQVIVGALRAGGEHGFAGEGEFFRTAMAAQPLGSVLRRLMRKSRQDFLDRGVDALHLAIGMLHWRDEDDAGYASPLLLLPVELTAAGPADLPKLRGRDDDPAVNPALTLRLRLLGVELPAVDSLAGLDLPEFLTRVRAATAGRDGWRVEETVLLSTFSFHKEAMYRDLHDNEERILAHPIVRALAARDGEPAFEPIAANDVDVQAPPEDVPLVLDADASQRACVAAATAGRSFVLDGPPGTGKSQTIANMIGCLLHAGKRVLFVSEKAAALEVVRNRLAAAGLDGYLLELHSHKATRKEVARGLAAALDEPPPTPASEKSHGDARDSRLRLSAYAEAMNEVREPLGASLHDILGRCARLADVPAAPAPAPVTLTPDALREVRDAADRLARSWRPAALGDDFPWREVTDRDPLDGRLERAEHALRELSGATGRHGPLAAAFGLARPSGAAALAALAEHAAHRPDGVADEWLTAPSLRPVRHSAAERGRRLAGVRQARDAVRAAGAEWDDLPGDELPEVAVPALRPAAVDLGPLTAEAAAGLARRFDDDATLLEDRMRDLARVTTSLTLPAATTFADVARVAAIAELGGRPNRPEPFWFGAGALAKATEAAATLRRGVEALTAAEGQARRYFHEAILDQPVEQLADRLTRVHRGLRKLFGAYRRDYEAVASFALPSISSAEAVAHLSLAIAWRAARQELAGLERRHGPALGRYWRGKTSDFAALGDALQAANDLLRWTPPQAVPAVIDHVCAPCPDDGLLRAAAGVQAAVTRWQAALRPAPEPAARPELAQGAVRDAIGWLRANVTPLRAAARVVTAFDEATGRTLDLTGTRRLAELRQAVVAARRDLPDGADEVDEHAEAVAIDWAERARELAGKALTPAQATALARGASAAASADKTAAKAAAWAQARDAVASAFAAARRAGLCEALDDYERGPVLLRELREDSSGQEEWFSHVAAREVLSGYGLDAAIAFCADTRVLPSQLRDVLERAVLRAWADDVLHRDERLHPLRAEERSHLVGEFRARDEELVATAPARIAEALNARRQTGVPPEEAALLRREGMKETRHLAVRELIDRGRNAVLAMKPCFLMSPLAVSQFLPPDIGFDVVIFDEASQVTPADAINCIYRGTALVAAGDDKQLPPTSFFETVTDGGTDVSDFQSILELAKACGAFPSLGLTWHYRSRHEALIAFANREFYQNRLITFPAADEDRPDTGVHLIPAKGVYRRGSTRDNPAEAAIVAERVVASLTTRPDLSLGVVTFSVAQAEAIEYALSEAVAHHPGLDRLLDGDRLHGFFVKSLETVQGDERDIMIFSIGYGHDEHGRISANFGALSRPNGWRRLNVAITRARQRVEIVSSIRAHDIPESAGESVRHLAAYLEFCERGGTRRSEGDQTLGPLEESVRATVASWGYEVRTRIGSAGYRIDLGVLRPGSTSFLLGIECDGAMYHGCPVARDRDRLRAQVLGGLGWNLYRVWGAAWYRDRAEEEARLRAALERADLPARRPDSPAALYTGDVSVKVAY</sequence>
<evidence type="ECO:0000259" key="5">
    <source>
        <dbReference type="Pfam" id="PF13087"/>
    </source>
</evidence>
<dbReference type="RefSeq" id="WP_020516139.1">
    <property type="nucleotide sequence ID" value="NZ_JBIAZU010000008.1"/>
</dbReference>
<dbReference type="Pfam" id="PF18741">
    <property type="entry name" value="MTES_1575"/>
    <property type="match status" value="1"/>
</dbReference>
<organism evidence="7 8">
    <name type="scientific">Paractinoplanes globisporus</name>
    <dbReference type="NCBI Taxonomy" id="113565"/>
    <lineage>
        <taxon>Bacteria</taxon>
        <taxon>Bacillati</taxon>
        <taxon>Actinomycetota</taxon>
        <taxon>Actinomycetes</taxon>
        <taxon>Micromonosporales</taxon>
        <taxon>Micromonosporaceae</taxon>
        <taxon>Paractinoplanes</taxon>
    </lineage>
</organism>
<name>A0ABW6WRL5_9ACTN</name>
<dbReference type="EMBL" id="JBIAZU010000008">
    <property type="protein sequence ID" value="MFF5295939.1"/>
    <property type="molecule type" value="Genomic_DNA"/>
</dbReference>
<dbReference type="PANTHER" id="PTHR43788">
    <property type="entry name" value="DNA2/NAM7 HELICASE FAMILY MEMBER"/>
    <property type="match status" value="1"/>
</dbReference>
<keyword evidence="8" id="KW-1185">Reference proteome</keyword>
<accession>A0ABW6WRL5</accession>
<dbReference type="Gene3D" id="3.40.50.300">
    <property type="entry name" value="P-loop containing nucleotide triphosphate hydrolases"/>
    <property type="match status" value="3"/>
</dbReference>
<dbReference type="Proteomes" id="UP001602245">
    <property type="component" value="Unassembled WGS sequence"/>
</dbReference>
<feature type="domain" description="Restriction endonuclease type II-like" evidence="6">
    <location>
        <begin position="1444"/>
        <end position="1539"/>
    </location>
</feature>
<dbReference type="Pfam" id="PF13195">
    <property type="entry name" value="DUF4011"/>
    <property type="match status" value="1"/>
</dbReference>
<dbReference type="InterPro" id="IPR047187">
    <property type="entry name" value="SF1_C_Upf1"/>
</dbReference>
<reference evidence="7 8" key="1">
    <citation type="submission" date="2024-10" db="EMBL/GenBank/DDBJ databases">
        <title>The Natural Products Discovery Center: Release of the First 8490 Sequenced Strains for Exploring Actinobacteria Biosynthetic Diversity.</title>
        <authorList>
            <person name="Kalkreuter E."/>
            <person name="Kautsar S.A."/>
            <person name="Yang D."/>
            <person name="Bader C.D."/>
            <person name="Teijaro C.N."/>
            <person name="Fluegel L."/>
            <person name="Davis C.M."/>
            <person name="Simpson J.R."/>
            <person name="Lauterbach L."/>
            <person name="Steele A.D."/>
            <person name="Gui C."/>
            <person name="Meng S."/>
            <person name="Li G."/>
            <person name="Viehrig K."/>
            <person name="Ye F."/>
            <person name="Su P."/>
            <person name="Kiefer A.F."/>
            <person name="Nichols A."/>
            <person name="Cepeda A.J."/>
            <person name="Yan W."/>
            <person name="Fan B."/>
            <person name="Jiang Y."/>
            <person name="Adhikari A."/>
            <person name="Zheng C.-J."/>
            <person name="Schuster L."/>
            <person name="Cowan T.M."/>
            <person name="Smanski M.J."/>
            <person name="Chevrette M.G."/>
            <person name="De Carvalho L.P.S."/>
            <person name="Shen B."/>
        </authorList>
    </citation>
    <scope>NUCLEOTIDE SEQUENCE [LARGE SCALE GENOMIC DNA]</scope>
    <source>
        <strain evidence="7 8">NPDC000087</strain>
    </source>
</reference>
<keyword evidence="1" id="KW-0547">Nucleotide-binding</keyword>
<dbReference type="InterPro" id="IPR050534">
    <property type="entry name" value="Coronavir_polyprotein_1ab"/>
</dbReference>
<keyword evidence="2" id="KW-0378">Hydrolase</keyword>
<dbReference type="InterPro" id="IPR041679">
    <property type="entry name" value="DNA2/NAM7-like_C"/>
</dbReference>
<evidence type="ECO:0000256" key="4">
    <source>
        <dbReference type="ARBA" id="ARBA00022840"/>
    </source>
</evidence>
<dbReference type="SUPFAM" id="SSF52540">
    <property type="entry name" value="P-loop containing nucleoside triphosphate hydrolases"/>
    <property type="match status" value="3"/>
</dbReference>
<dbReference type="SUPFAM" id="SSF52980">
    <property type="entry name" value="Restriction endonuclease-like"/>
    <property type="match status" value="1"/>
</dbReference>
<dbReference type="InterPro" id="IPR049468">
    <property type="entry name" value="Restrct_endonuc-II-like_dom"/>
</dbReference>
<evidence type="ECO:0000256" key="3">
    <source>
        <dbReference type="ARBA" id="ARBA00022806"/>
    </source>
</evidence>
<keyword evidence="4" id="KW-0067">ATP-binding</keyword>
<dbReference type="PANTHER" id="PTHR43788:SF8">
    <property type="entry name" value="DNA-BINDING PROTEIN SMUBP-2"/>
    <property type="match status" value="1"/>
</dbReference>
<evidence type="ECO:0000256" key="1">
    <source>
        <dbReference type="ARBA" id="ARBA00022741"/>
    </source>
</evidence>
<dbReference type="CDD" id="cd18808">
    <property type="entry name" value="SF1_C_Upf1"/>
    <property type="match status" value="1"/>
</dbReference>
<comment type="caution">
    <text evidence="7">The sequence shown here is derived from an EMBL/GenBank/DDBJ whole genome shotgun (WGS) entry which is preliminary data.</text>
</comment>
<feature type="domain" description="DNA2/NAM7 helicase-like C-terminal" evidence="5">
    <location>
        <begin position="1206"/>
        <end position="1402"/>
    </location>
</feature>
<dbReference type="Pfam" id="PF13087">
    <property type="entry name" value="AAA_12"/>
    <property type="match status" value="1"/>
</dbReference>
<evidence type="ECO:0000313" key="7">
    <source>
        <dbReference type="EMBL" id="MFF5295939.1"/>
    </source>
</evidence>
<evidence type="ECO:0000313" key="8">
    <source>
        <dbReference type="Proteomes" id="UP001602245"/>
    </source>
</evidence>
<evidence type="ECO:0000256" key="2">
    <source>
        <dbReference type="ARBA" id="ARBA00022801"/>
    </source>
</evidence>
<dbReference type="InterPro" id="IPR027417">
    <property type="entry name" value="P-loop_NTPase"/>
</dbReference>